<dbReference type="GO" id="GO:0005829">
    <property type="term" value="C:cytosol"/>
    <property type="evidence" value="ECO:0007669"/>
    <property type="project" value="TreeGrafter"/>
</dbReference>
<keyword evidence="2" id="KW-0808">Transferase</keyword>
<feature type="domain" description="4'-phosphopantetheinyl transferase" evidence="3">
    <location>
        <begin position="122"/>
        <end position="218"/>
    </location>
</feature>
<dbReference type="Pfam" id="PF01648">
    <property type="entry name" value="ACPS"/>
    <property type="match status" value="1"/>
</dbReference>
<proteinExistence type="inferred from homology"/>
<dbReference type="SUPFAM" id="SSF56214">
    <property type="entry name" value="4'-phosphopantetheinyl transferase"/>
    <property type="match status" value="2"/>
</dbReference>
<dbReference type="PANTHER" id="PTHR12215">
    <property type="entry name" value="PHOSPHOPANTETHEINE TRANSFERASE"/>
    <property type="match status" value="1"/>
</dbReference>
<comment type="caution">
    <text evidence="5">The sequence shown here is derived from an EMBL/GenBank/DDBJ whole genome shotgun (WGS) entry which is preliminary data.</text>
</comment>
<evidence type="ECO:0000313" key="5">
    <source>
        <dbReference type="EMBL" id="RKD31087.1"/>
    </source>
</evidence>
<organism evidence="5 6">
    <name type="scientific">Lacrimispora algidixylanolytica</name>
    <dbReference type="NCBI Taxonomy" id="94868"/>
    <lineage>
        <taxon>Bacteria</taxon>
        <taxon>Bacillati</taxon>
        <taxon>Bacillota</taxon>
        <taxon>Clostridia</taxon>
        <taxon>Lachnospirales</taxon>
        <taxon>Lachnospiraceae</taxon>
        <taxon>Lacrimispora</taxon>
    </lineage>
</organism>
<dbReference type="GO" id="GO:0008897">
    <property type="term" value="F:holo-[acyl-carrier-protein] synthase activity"/>
    <property type="evidence" value="ECO:0007669"/>
    <property type="project" value="InterPro"/>
</dbReference>
<dbReference type="Pfam" id="PF22624">
    <property type="entry name" value="AASDHPPT_N"/>
    <property type="match status" value="1"/>
</dbReference>
<dbReference type="InterPro" id="IPR037143">
    <property type="entry name" value="4-PPantetheinyl_Trfase_dom_sf"/>
</dbReference>
<dbReference type="GO" id="GO:0000287">
    <property type="term" value="F:magnesium ion binding"/>
    <property type="evidence" value="ECO:0007669"/>
    <property type="project" value="InterPro"/>
</dbReference>
<dbReference type="AlphaFoldDB" id="A0A419T0V0"/>
<protein>
    <submittedName>
        <fullName evidence="5">Uncharacterized protein</fullName>
    </submittedName>
</protein>
<dbReference type="Proteomes" id="UP000284277">
    <property type="component" value="Unassembled WGS sequence"/>
</dbReference>
<dbReference type="PANTHER" id="PTHR12215:SF10">
    <property type="entry name" value="L-AMINOADIPATE-SEMIALDEHYDE DEHYDROGENASE-PHOSPHOPANTETHEINYL TRANSFERASE"/>
    <property type="match status" value="1"/>
</dbReference>
<evidence type="ECO:0000259" key="3">
    <source>
        <dbReference type="Pfam" id="PF01648"/>
    </source>
</evidence>
<sequence>MYGLLTLMKLGAITLLKEDVYLADLDQCKAVSEISYEDYLSEEEKVRLDLITIPVSRNRVMLRRSLTRIILSSLLGCSPNKIRFCRNSYGKPYILEPVTDVRFNLSHSGKYLILIADRNKEVGVDLETAQSFRKRKYETLEAIYSPEEFVFYQTLSMREQYQMFCRTWVMKEAVTKALTLGLTADLNKISLPIGVDLSGAILSLKYYRAVLKIQWITREDNQIAIAYWEEEL</sequence>
<evidence type="ECO:0000256" key="2">
    <source>
        <dbReference type="ARBA" id="ARBA00022679"/>
    </source>
</evidence>
<reference evidence="5 6" key="1">
    <citation type="submission" date="2016-08" db="EMBL/GenBank/DDBJ databases">
        <title>A new outlook on sporulation: Clostridium algidixylanolyticum.</title>
        <authorList>
            <person name="Poppleton D.I."/>
            <person name="Gribaldo S."/>
        </authorList>
    </citation>
    <scope>NUCLEOTIDE SEQUENCE [LARGE SCALE GENOMIC DNA]</scope>
    <source>
        <strain evidence="5 6">SPL73</strain>
    </source>
</reference>
<dbReference type="GO" id="GO:0019878">
    <property type="term" value="P:lysine biosynthetic process via aminoadipic acid"/>
    <property type="evidence" value="ECO:0007669"/>
    <property type="project" value="TreeGrafter"/>
</dbReference>
<dbReference type="InterPro" id="IPR008278">
    <property type="entry name" value="4-PPantetheinyl_Trfase_dom"/>
</dbReference>
<comment type="similarity">
    <text evidence="1">Belongs to the P-Pant transferase superfamily. Gsp/Sfp/HetI/AcpT family.</text>
</comment>
<evidence type="ECO:0000313" key="6">
    <source>
        <dbReference type="Proteomes" id="UP000284277"/>
    </source>
</evidence>
<evidence type="ECO:0000259" key="4">
    <source>
        <dbReference type="Pfam" id="PF22624"/>
    </source>
</evidence>
<dbReference type="EMBL" id="MCIA01000023">
    <property type="protein sequence ID" value="RKD31087.1"/>
    <property type="molecule type" value="Genomic_DNA"/>
</dbReference>
<keyword evidence="6" id="KW-1185">Reference proteome</keyword>
<name>A0A419T0V0_9FIRM</name>
<feature type="domain" description="4'-phosphopantetheinyl transferase N-terminal" evidence="4">
    <location>
        <begin position="39"/>
        <end position="117"/>
    </location>
</feature>
<gene>
    <name evidence="5" type="ORF">BET01_04330</name>
</gene>
<evidence type="ECO:0000256" key="1">
    <source>
        <dbReference type="ARBA" id="ARBA00010990"/>
    </source>
</evidence>
<accession>A0A419T0V0</accession>
<dbReference type="InterPro" id="IPR055066">
    <property type="entry name" value="AASDHPPT_N"/>
</dbReference>
<dbReference type="Gene3D" id="3.90.470.20">
    <property type="entry name" value="4'-phosphopantetheinyl transferase domain"/>
    <property type="match status" value="1"/>
</dbReference>
<dbReference type="InterPro" id="IPR050559">
    <property type="entry name" value="P-Pant_transferase_sf"/>
</dbReference>